<feature type="binding site" evidence="11">
    <location>
        <position position="328"/>
    </location>
    <ligand>
        <name>substrate</name>
    </ligand>
</feature>
<comment type="pathway">
    <text evidence="1 9">Carbohydrate degradation; glycolysis; pyruvate from D-glyceraldehyde 3-phosphate: step 4/5.</text>
</comment>
<dbReference type="SUPFAM" id="SSF54826">
    <property type="entry name" value="Enolase N-terminal domain-like"/>
    <property type="match status" value="1"/>
</dbReference>
<feature type="binding site" evidence="9">
    <location>
        <position position="353"/>
    </location>
    <ligand>
        <name>(2R)-2-phosphoglycerate</name>
        <dbReference type="ChEBI" id="CHEBI:58289"/>
    </ligand>
</feature>
<evidence type="ECO:0000256" key="6">
    <source>
        <dbReference type="ARBA" id="ARBA00022842"/>
    </source>
</evidence>
<dbReference type="GO" id="GO:0006096">
    <property type="term" value="P:glycolytic process"/>
    <property type="evidence" value="ECO:0007669"/>
    <property type="project" value="UniProtKB-UniRule"/>
</dbReference>
<dbReference type="GO" id="GO:0000015">
    <property type="term" value="C:phosphopyruvate hydratase complex"/>
    <property type="evidence" value="ECO:0007669"/>
    <property type="project" value="InterPro"/>
</dbReference>
<dbReference type="GO" id="GO:0004634">
    <property type="term" value="F:phosphopyruvate hydratase activity"/>
    <property type="evidence" value="ECO:0007669"/>
    <property type="project" value="UniProtKB-UniRule"/>
</dbReference>
<protein>
    <recommendedName>
        <fullName evidence="4 9">Enolase</fullName>
        <ecNumber evidence="3 9">4.2.1.11</ecNumber>
    </recommendedName>
    <alternativeName>
        <fullName evidence="9">2-phospho-D-glycerate hydro-lyase</fullName>
    </alternativeName>
    <alternativeName>
        <fullName evidence="9">2-phosphoglycerate dehydratase</fullName>
    </alternativeName>
</protein>
<feature type="binding site" evidence="9">
    <location>
        <position position="382"/>
    </location>
    <ligand>
        <name>(2R)-2-phosphoglycerate</name>
        <dbReference type="ChEBI" id="CHEBI:58289"/>
    </ligand>
</feature>
<evidence type="ECO:0000313" key="16">
    <source>
        <dbReference type="Proteomes" id="UP000034190"/>
    </source>
</evidence>
<dbReference type="InterPro" id="IPR029017">
    <property type="entry name" value="Enolase-like_N"/>
</dbReference>
<feature type="binding site" evidence="11">
    <location>
        <position position="169"/>
    </location>
    <ligand>
        <name>substrate</name>
    </ligand>
</feature>
<feature type="binding site" evidence="9">
    <location>
        <position position="177"/>
    </location>
    <ligand>
        <name>(2R)-2-phosphoglycerate</name>
        <dbReference type="ChEBI" id="CHEBI:58289"/>
    </ligand>
</feature>
<reference evidence="15 16" key="1">
    <citation type="journal article" date="2015" name="Nature">
        <title>rRNA introns, odd ribosomes, and small enigmatic genomes across a large radiation of phyla.</title>
        <authorList>
            <person name="Brown C.T."/>
            <person name="Hug L.A."/>
            <person name="Thomas B.C."/>
            <person name="Sharon I."/>
            <person name="Castelle C.J."/>
            <person name="Singh A."/>
            <person name="Wilkins M.J."/>
            <person name="Williams K.H."/>
            <person name="Banfield J.F."/>
        </authorList>
    </citation>
    <scope>NUCLEOTIDE SEQUENCE [LARGE SCALE GENOMIC DNA]</scope>
</reference>
<evidence type="ECO:0000256" key="11">
    <source>
        <dbReference type="PIRSR" id="PIRSR001400-2"/>
    </source>
</evidence>
<proteinExistence type="inferred from homology"/>
<dbReference type="PANTHER" id="PTHR11902">
    <property type="entry name" value="ENOLASE"/>
    <property type="match status" value="1"/>
</dbReference>
<dbReference type="NCBIfam" id="TIGR01060">
    <property type="entry name" value="eno"/>
    <property type="match status" value="1"/>
</dbReference>
<dbReference type="SFLD" id="SFLDS00001">
    <property type="entry name" value="Enolase"/>
    <property type="match status" value="1"/>
</dbReference>
<dbReference type="PIRSF" id="PIRSF001400">
    <property type="entry name" value="Enolase"/>
    <property type="match status" value="1"/>
</dbReference>
<evidence type="ECO:0000259" key="13">
    <source>
        <dbReference type="SMART" id="SM01192"/>
    </source>
</evidence>
<evidence type="ECO:0000256" key="1">
    <source>
        <dbReference type="ARBA" id="ARBA00005031"/>
    </source>
</evidence>
<comment type="caution">
    <text evidence="15">The sequence shown here is derived from an EMBL/GenBank/DDBJ whole genome shotgun (WGS) entry which is preliminary data.</text>
</comment>
<organism evidence="15 16">
    <name type="scientific">Candidatus Falkowbacteria bacterium GW2011_GWA2_41_14</name>
    <dbReference type="NCBI Taxonomy" id="1618635"/>
    <lineage>
        <taxon>Bacteria</taxon>
        <taxon>Candidatus Falkowiibacteriota</taxon>
    </lineage>
</organism>
<dbReference type="SFLD" id="SFLDF00002">
    <property type="entry name" value="enolase"/>
    <property type="match status" value="1"/>
</dbReference>
<dbReference type="HAMAP" id="MF_00318">
    <property type="entry name" value="Enolase"/>
    <property type="match status" value="1"/>
</dbReference>
<dbReference type="PATRIC" id="fig|1618635.3.peg.465"/>
<dbReference type="InterPro" id="IPR020810">
    <property type="entry name" value="Enolase_C"/>
</dbReference>
<dbReference type="SMART" id="SM01193">
    <property type="entry name" value="Enolase_N"/>
    <property type="match status" value="1"/>
</dbReference>
<feature type="binding site" evidence="9 12">
    <location>
        <position position="256"/>
    </location>
    <ligand>
        <name>Mg(2+)</name>
        <dbReference type="ChEBI" id="CHEBI:18420"/>
    </ligand>
</feature>
<feature type="active site" description="Proton donor" evidence="9 10">
    <location>
        <position position="219"/>
    </location>
</feature>
<keyword evidence="7 9" id="KW-0324">Glycolysis</keyword>
<dbReference type="InterPro" id="IPR036849">
    <property type="entry name" value="Enolase-like_C_sf"/>
</dbReference>
<feature type="domain" description="Enolase N-terminal" evidence="14">
    <location>
        <begin position="4"/>
        <end position="134"/>
    </location>
</feature>
<dbReference type="EMBL" id="LCAP01000011">
    <property type="protein sequence ID" value="KKR91264.1"/>
    <property type="molecule type" value="Genomic_DNA"/>
</dbReference>
<feature type="binding site" evidence="11">
    <location>
        <position position="404"/>
    </location>
    <ligand>
        <name>substrate</name>
    </ligand>
</feature>
<dbReference type="GO" id="GO:0009986">
    <property type="term" value="C:cell surface"/>
    <property type="evidence" value="ECO:0007669"/>
    <property type="project" value="UniProtKB-SubCell"/>
</dbReference>
<dbReference type="Gene3D" id="3.20.20.120">
    <property type="entry name" value="Enolase-like C-terminal domain"/>
    <property type="match status" value="1"/>
</dbReference>
<dbReference type="PROSITE" id="PS00164">
    <property type="entry name" value="ENOLASE"/>
    <property type="match status" value="1"/>
</dbReference>
<keyword evidence="5 9" id="KW-0964">Secreted</keyword>
<dbReference type="UniPathway" id="UPA00109">
    <property type="reaction ID" value="UER00187"/>
</dbReference>
<dbReference type="Gene3D" id="3.30.390.10">
    <property type="entry name" value="Enolase-like, N-terminal domain"/>
    <property type="match status" value="1"/>
</dbReference>
<keyword evidence="9" id="KW-0963">Cytoplasm</keyword>
<sequence>MPKIKKITACEILDSRGNPTVEATVLLDNGVKAKASAPSGASTGAHEAVELRDNDAKRYGGLGVLSAIKNVEKKISPKLIGAGATKQAEIDDIMIKLDGTKNKSKLGANAILPVSLAVARAGALTSGLELYEYIADNFKLLNPPHPPLLKGVNFRMPTPCFNIFNGGKHADTNLDFQEFMIIPAFKASFKEKVRAGAEIFHTFGEILKKAGYDTDVGNEGGYAPDISSSIQAIELIMAAVIKAGYKLGSQIALGVDVGSSQLYNKADGRYIFKLDHASFTADTLAGLYYEWFRKYPLIYIEDGLAEDDWAGWQKLNKDLGSEVMLVGDDLFVTNLERLRQGLKENAANSILIKPNQVGTLSETIACVKLAKKHNYKVIVSHRSGETADDFIADLAVAVQADYIKAGSLSRGERVAKYNRLMEVEDNLK</sequence>
<evidence type="ECO:0000256" key="12">
    <source>
        <dbReference type="PIRSR" id="PIRSR001400-3"/>
    </source>
</evidence>
<evidence type="ECO:0000259" key="14">
    <source>
        <dbReference type="SMART" id="SM01193"/>
    </source>
</evidence>
<comment type="catalytic activity">
    <reaction evidence="9">
        <text>(2R)-2-phosphoglycerate = phosphoenolpyruvate + H2O</text>
        <dbReference type="Rhea" id="RHEA:10164"/>
        <dbReference type="ChEBI" id="CHEBI:15377"/>
        <dbReference type="ChEBI" id="CHEBI:58289"/>
        <dbReference type="ChEBI" id="CHEBI:58702"/>
        <dbReference type="EC" id="4.2.1.11"/>
    </reaction>
</comment>
<feature type="domain" description="Enolase C-terminal TIM barrel" evidence="13">
    <location>
        <begin position="153"/>
        <end position="428"/>
    </location>
</feature>
<dbReference type="CDD" id="cd03313">
    <property type="entry name" value="enolase"/>
    <property type="match status" value="1"/>
</dbReference>
<feature type="binding site" evidence="9">
    <location>
        <position position="404"/>
    </location>
    <ligand>
        <name>(2R)-2-phosphoglycerate</name>
        <dbReference type="ChEBI" id="CHEBI:58289"/>
    </ligand>
</feature>
<keyword evidence="8 9" id="KW-0456">Lyase</keyword>
<evidence type="ECO:0000256" key="3">
    <source>
        <dbReference type="ARBA" id="ARBA00012058"/>
    </source>
</evidence>
<evidence type="ECO:0000256" key="4">
    <source>
        <dbReference type="ARBA" id="ARBA00017068"/>
    </source>
</evidence>
<comment type="similarity">
    <text evidence="2 9">Belongs to the enolase family.</text>
</comment>
<evidence type="ECO:0000256" key="10">
    <source>
        <dbReference type="PIRSR" id="PIRSR001400-1"/>
    </source>
</evidence>
<dbReference type="SMART" id="SM01192">
    <property type="entry name" value="Enolase_C"/>
    <property type="match status" value="1"/>
</dbReference>
<dbReference type="SFLD" id="SFLDG00178">
    <property type="entry name" value="enolase"/>
    <property type="match status" value="1"/>
</dbReference>
<dbReference type="AlphaFoldDB" id="A0A0G0UR85"/>
<evidence type="ECO:0000256" key="8">
    <source>
        <dbReference type="ARBA" id="ARBA00023239"/>
    </source>
</evidence>
<dbReference type="PRINTS" id="PR00148">
    <property type="entry name" value="ENOLASE"/>
</dbReference>
<evidence type="ECO:0000256" key="5">
    <source>
        <dbReference type="ARBA" id="ARBA00022525"/>
    </source>
</evidence>
<evidence type="ECO:0000256" key="9">
    <source>
        <dbReference type="HAMAP-Rule" id="MF_00318"/>
    </source>
</evidence>
<dbReference type="GO" id="GO:0000287">
    <property type="term" value="F:magnesium ion binding"/>
    <property type="evidence" value="ECO:0007669"/>
    <property type="project" value="UniProtKB-UniRule"/>
</dbReference>
<keyword evidence="6 9" id="KW-0460">Magnesium</keyword>
<feature type="binding site" evidence="11">
    <location>
        <begin position="380"/>
        <end position="383"/>
    </location>
    <ligand>
        <name>substrate</name>
    </ligand>
</feature>
<dbReference type="Proteomes" id="UP000034190">
    <property type="component" value="Unassembled WGS sequence"/>
</dbReference>
<name>A0A0G0UR85_9BACT</name>
<dbReference type="InterPro" id="IPR020811">
    <property type="entry name" value="Enolase_N"/>
</dbReference>
<dbReference type="PANTHER" id="PTHR11902:SF1">
    <property type="entry name" value="ENOLASE"/>
    <property type="match status" value="1"/>
</dbReference>
<comment type="function">
    <text evidence="9">Catalyzes the reversible conversion of 2-phosphoglycerate (2-PG) into phosphoenolpyruvate (PEP). It is essential for the degradation of carbohydrates via glycolysis.</text>
</comment>
<dbReference type="Pfam" id="PF03952">
    <property type="entry name" value="Enolase_N"/>
    <property type="match status" value="1"/>
</dbReference>
<gene>
    <name evidence="9" type="primary">eno</name>
    <name evidence="15" type="ORF">UU43_C0011G0008</name>
</gene>
<feature type="binding site" evidence="9 12">
    <location>
        <position position="328"/>
    </location>
    <ligand>
        <name>Mg(2+)</name>
        <dbReference type="ChEBI" id="CHEBI:18420"/>
    </ligand>
</feature>
<dbReference type="EC" id="4.2.1.11" evidence="3 9"/>
<feature type="binding site" evidence="9">
    <location>
        <position position="383"/>
    </location>
    <ligand>
        <name>(2R)-2-phosphoglycerate</name>
        <dbReference type="ChEBI" id="CHEBI:58289"/>
    </ligand>
</feature>
<accession>A0A0G0UR85</accession>
<evidence type="ECO:0000256" key="7">
    <source>
        <dbReference type="ARBA" id="ARBA00023152"/>
    </source>
</evidence>
<evidence type="ECO:0000256" key="2">
    <source>
        <dbReference type="ARBA" id="ARBA00009604"/>
    </source>
</evidence>
<keyword evidence="9 12" id="KW-0479">Metal-binding</keyword>
<comment type="cofactor">
    <cofactor evidence="9">
        <name>Mg(2+)</name>
        <dbReference type="ChEBI" id="CHEBI:18420"/>
    </cofactor>
    <text evidence="9">Binds a second Mg(2+) ion via substrate during catalysis.</text>
</comment>
<dbReference type="SUPFAM" id="SSF51604">
    <property type="entry name" value="Enolase C-terminal domain-like"/>
    <property type="match status" value="1"/>
</dbReference>
<dbReference type="FunFam" id="3.30.390.10:FF:000001">
    <property type="entry name" value="Enolase"/>
    <property type="match status" value="1"/>
</dbReference>
<comment type="subcellular location">
    <subcellularLocation>
        <location evidence="9">Cytoplasm</location>
    </subcellularLocation>
    <subcellularLocation>
        <location evidence="9">Secreted</location>
    </subcellularLocation>
    <subcellularLocation>
        <location evidence="9">Cell surface</location>
    </subcellularLocation>
    <text evidence="9">Fractions of enolase are present in both the cytoplasm and on the cell surface.</text>
</comment>
<dbReference type="InterPro" id="IPR020809">
    <property type="entry name" value="Enolase_CS"/>
</dbReference>
<dbReference type="InterPro" id="IPR000941">
    <property type="entry name" value="Enolase"/>
</dbReference>
<feature type="binding site" evidence="9 12">
    <location>
        <position position="301"/>
    </location>
    <ligand>
        <name>Mg(2+)</name>
        <dbReference type="ChEBI" id="CHEBI:18420"/>
    </ligand>
</feature>
<dbReference type="Pfam" id="PF00113">
    <property type="entry name" value="Enolase_C"/>
    <property type="match status" value="1"/>
</dbReference>
<dbReference type="GO" id="GO:0005576">
    <property type="term" value="C:extracellular region"/>
    <property type="evidence" value="ECO:0007669"/>
    <property type="project" value="UniProtKB-SubCell"/>
</dbReference>
<feature type="binding site" evidence="11">
    <location>
        <position position="301"/>
    </location>
    <ligand>
        <name>substrate</name>
    </ligand>
</feature>
<comment type="cofactor">
    <cofactor evidence="12">
        <name>Mg(2+)</name>
        <dbReference type="ChEBI" id="CHEBI:18420"/>
    </cofactor>
    <text evidence="12">Mg(2+) is required for catalysis and for stabilizing the dimer.</text>
</comment>
<feature type="active site" description="Proton acceptor" evidence="9 10">
    <location>
        <position position="353"/>
    </location>
</feature>
<evidence type="ECO:0000313" key="15">
    <source>
        <dbReference type="EMBL" id="KKR91264.1"/>
    </source>
</evidence>
<feature type="binding site" evidence="11">
    <location>
        <position position="178"/>
    </location>
    <ligand>
        <name>substrate</name>
    </ligand>
</feature>